<sequence length="249" mass="28929">MGIKLQKHQIKVGRLVKSSIVFTFLFGINSVFYINSQNSFESLLSKKEAIRALNITSDIDQISFENKIKTKSQACGDPFSDFCQEYLEVLVQLKNRIYDYQMVFLNVLGYQKDSEQIKIISSYENKLDLLIGDYFGLTPKEANKKGIKSIEQYIEFLNARDLIEKSTSRREDIVSQILSTLNQTYEYLNYKVSLLEESSINIEESKFMLKSILFGLIFLQILVFIFVNYIDLINNNFDKDSDSPNRLFD</sequence>
<keyword evidence="1" id="KW-0472">Membrane</keyword>
<proteinExistence type="predicted"/>
<evidence type="ECO:0000313" key="2">
    <source>
        <dbReference type="EMBL" id="KGF92326.1"/>
    </source>
</evidence>
<keyword evidence="1" id="KW-1133">Transmembrane helix</keyword>
<feature type="transmembrane region" description="Helical" evidence="1">
    <location>
        <begin position="207"/>
        <end position="230"/>
    </location>
</feature>
<protein>
    <recommendedName>
        <fullName evidence="4">Chemotaxis methyl-accepting receptor HlyB-like 4HB MCP domain-containing protein</fullName>
    </recommendedName>
</protein>
<keyword evidence="1" id="KW-0812">Transmembrane</keyword>
<gene>
    <name evidence="2" type="ORF">EU93_0590</name>
</gene>
<name>A0A0A1ZUT0_PROMR</name>
<accession>A0A0A1ZUT0</accession>
<dbReference type="RefSeq" id="WP_032513387.1">
    <property type="nucleotide sequence ID" value="NZ_JNAJ01000008.1"/>
</dbReference>
<organism evidence="2 3">
    <name type="scientific">Prochlorococcus marinus str. MIT 9116</name>
    <dbReference type="NCBI Taxonomy" id="167544"/>
    <lineage>
        <taxon>Bacteria</taxon>
        <taxon>Bacillati</taxon>
        <taxon>Cyanobacteriota</taxon>
        <taxon>Cyanophyceae</taxon>
        <taxon>Synechococcales</taxon>
        <taxon>Prochlorococcaceae</taxon>
        <taxon>Prochlorococcus</taxon>
    </lineage>
</organism>
<evidence type="ECO:0000256" key="1">
    <source>
        <dbReference type="SAM" id="Phobius"/>
    </source>
</evidence>
<dbReference type="AlphaFoldDB" id="A0A0A1ZUT0"/>
<evidence type="ECO:0000313" key="3">
    <source>
        <dbReference type="Proteomes" id="UP000030491"/>
    </source>
</evidence>
<reference evidence="3" key="1">
    <citation type="journal article" date="2014" name="Sci. Data">
        <title>Genomes of diverse isolates of the marine cyanobacterium Prochlorococcus.</title>
        <authorList>
            <person name="Biller S."/>
            <person name="Berube P."/>
            <person name="Thompson J."/>
            <person name="Kelly L."/>
            <person name="Roggensack S."/>
            <person name="Awad L."/>
            <person name="Roache-Johnson K."/>
            <person name="Ding H."/>
            <person name="Giovannoni S.J."/>
            <person name="Moore L.R."/>
            <person name="Chisholm S.W."/>
        </authorList>
    </citation>
    <scope>NUCLEOTIDE SEQUENCE [LARGE SCALE GENOMIC DNA]</scope>
</reference>
<dbReference type="Proteomes" id="UP000030491">
    <property type="component" value="Unassembled WGS sequence"/>
</dbReference>
<evidence type="ECO:0008006" key="4">
    <source>
        <dbReference type="Google" id="ProtNLM"/>
    </source>
</evidence>
<comment type="caution">
    <text evidence="2">The sequence shown here is derived from an EMBL/GenBank/DDBJ whole genome shotgun (WGS) entry which is preliminary data.</text>
</comment>
<dbReference type="EMBL" id="JNAJ01000008">
    <property type="protein sequence ID" value="KGF92326.1"/>
    <property type="molecule type" value="Genomic_DNA"/>
</dbReference>
<feature type="transmembrane region" description="Helical" evidence="1">
    <location>
        <begin position="12"/>
        <end position="34"/>
    </location>
</feature>